<keyword evidence="3" id="KW-1185">Reference proteome</keyword>
<proteinExistence type="predicted"/>
<name>A0A401GG54_9APHY</name>
<gene>
    <name evidence="2" type="ORF">SCP_0308300</name>
</gene>
<evidence type="ECO:0000313" key="2">
    <source>
        <dbReference type="EMBL" id="GBE81105.1"/>
    </source>
</evidence>
<feature type="compositionally biased region" description="Low complexity" evidence="1">
    <location>
        <begin position="11"/>
        <end position="29"/>
    </location>
</feature>
<evidence type="ECO:0000256" key="1">
    <source>
        <dbReference type="SAM" id="MobiDB-lite"/>
    </source>
</evidence>
<protein>
    <submittedName>
        <fullName evidence="2">Uncharacterized protein</fullName>
    </submittedName>
</protein>
<reference evidence="2 3" key="1">
    <citation type="journal article" date="2018" name="Sci. Rep.">
        <title>Genome sequence of the cauliflower mushroom Sparassis crispa (Hanabiratake) and its association with beneficial usage.</title>
        <authorList>
            <person name="Kiyama R."/>
            <person name="Furutani Y."/>
            <person name="Kawaguchi K."/>
            <person name="Nakanishi T."/>
        </authorList>
    </citation>
    <scope>NUCLEOTIDE SEQUENCE [LARGE SCALE GENOMIC DNA]</scope>
</reference>
<feature type="compositionally biased region" description="Polar residues" evidence="1">
    <location>
        <begin position="1"/>
        <end position="10"/>
    </location>
</feature>
<evidence type="ECO:0000313" key="3">
    <source>
        <dbReference type="Proteomes" id="UP000287166"/>
    </source>
</evidence>
<dbReference type="OrthoDB" id="3197787at2759"/>
<comment type="caution">
    <text evidence="2">The sequence shown here is derived from an EMBL/GenBank/DDBJ whole genome shotgun (WGS) entry which is preliminary data.</text>
</comment>
<feature type="region of interest" description="Disordered" evidence="1">
    <location>
        <begin position="1"/>
        <end position="43"/>
    </location>
</feature>
<dbReference type="Proteomes" id="UP000287166">
    <property type="component" value="Unassembled WGS sequence"/>
</dbReference>
<dbReference type="GeneID" id="38778022"/>
<dbReference type="InParanoid" id="A0A401GG54"/>
<dbReference type="AlphaFoldDB" id="A0A401GG54"/>
<sequence>MSSKHLTDNFSSSSSESSSPLSSPTRSTPPSLPRGRRPQIGIEPSTLIGKKLKLVHRSHRHPTVSLHFTDNTSFQILVDGYDPVHRGVPKEIEMDPELEPIFNHPGGKCKVDLTILNATVITLADKAFELGAKESRWDQDHAGIALKFAEDQKWHCVWATMAEYDDHARGNSRCVFRSYNDVYLATLQRPKNRRHGRKLSGGGH</sequence>
<dbReference type="RefSeq" id="XP_027612018.1">
    <property type="nucleotide sequence ID" value="XM_027756217.1"/>
</dbReference>
<accession>A0A401GG54</accession>
<organism evidence="2 3">
    <name type="scientific">Sparassis crispa</name>
    <dbReference type="NCBI Taxonomy" id="139825"/>
    <lineage>
        <taxon>Eukaryota</taxon>
        <taxon>Fungi</taxon>
        <taxon>Dikarya</taxon>
        <taxon>Basidiomycota</taxon>
        <taxon>Agaricomycotina</taxon>
        <taxon>Agaricomycetes</taxon>
        <taxon>Polyporales</taxon>
        <taxon>Sparassidaceae</taxon>
        <taxon>Sparassis</taxon>
    </lineage>
</organism>
<dbReference type="EMBL" id="BFAD01000003">
    <property type="protein sequence ID" value="GBE81105.1"/>
    <property type="molecule type" value="Genomic_DNA"/>
</dbReference>